<dbReference type="GeneID" id="5016436"/>
<dbReference type="Proteomes" id="UP000000600">
    <property type="component" value="Unassembled WGS sequence"/>
</dbReference>
<dbReference type="RefSeq" id="XP_001430652.1">
    <property type="nucleotide sequence ID" value="XM_001430615.1"/>
</dbReference>
<dbReference type="InParanoid" id="A0BXI7"/>
<keyword evidence="2" id="KW-1185">Reference proteome</keyword>
<name>A0BXI7_PARTE</name>
<organism evidence="1 2">
    <name type="scientific">Paramecium tetraurelia</name>
    <dbReference type="NCBI Taxonomy" id="5888"/>
    <lineage>
        <taxon>Eukaryota</taxon>
        <taxon>Sar</taxon>
        <taxon>Alveolata</taxon>
        <taxon>Ciliophora</taxon>
        <taxon>Intramacronucleata</taxon>
        <taxon>Oligohymenophorea</taxon>
        <taxon>Peniculida</taxon>
        <taxon>Parameciidae</taxon>
        <taxon>Paramecium</taxon>
    </lineage>
</organism>
<dbReference type="HOGENOM" id="CLU_1565894_0_0_1"/>
<proteinExistence type="predicted"/>
<gene>
    <name evidence="1" type="ORF">GSPATT00033107001</name>
</gene>
<evidence type="ECO:0000313" key="2">
    <source>
        <dbReference type="Proteomes" id="UP000000600"/>
    </source>
</evidence>
<protein>
    <recommendedName>
        <fullName evidence="3">Transmembrane protein</fullName>
    </recommendedName>
</protein>
<reference evidence="1 2" key="1">
    <citation type="journal article" date="2006" name="Nature">
        <title>Global trends of whole-genome duplications revealed by the ciliate Paramecium tetraurelia.</title>
        <authorList>
            <consortium name="Genoscope"/>
            <person name="Aury J.-M."/>
            <person name="Jaillon O."/>
            <person name="Duret L."/>
            <person name="Noel B."/>
            <person name="Jubin C."/>
            <person name="Porcel B.M."/>
            <person name="Segurens B."/>
            <person name="Daubin V."/>
            <person name="Anthouard V."/>
            <person name="Aiach N."/>
            <person name="Arnaiz O."/>
            <person name="Billaut A."/>
            <person name="Beisson J."/>
            <person name="Blanc I."/>
            <person name="Bouhouche K."/>
            <person name="Camara F."/>
            <person name="Duharcourt S."/>
            <person name="Guigo R."/>
            <person name="Gogendeau D."/>
            <person name="Katinka M."/>
            <person name="Keller A.-M."/>
            <person name="Kissmehl R."/>
            <person name="Klotz C."/>
            <person name="Koll F."/>
            <person name="Le Moue A."/>
            <person name="Lepere C."/>
            <person name="Malinsky S."/>
            <person name="Nowacki M."/>
            <person name="Nowak J.K."/>
            <person name="Plattner H."/>
            <person name="Poulain J."/>
            <person name="Ruiz F."/>
            <person name="Serrano V."/>
            <person name="Zagulski M."/>
            <person name="Dessen P."/>
            <person name="Betermier M."/>
            <person name="Weissenbach J."/>
            <person name="Scarpelli C."/>
            <person name="Schachter V."/>
            <person name="Sperling L."/>
            <person name="Meyer E."/>
            <person name="Cohen J."/>
            <person name="Wincker P."/>
        </authorList>
    </citation>
    <scope>NUCLEOTIDE SEQUENCE [LARGE SCALE GENOMIC DNA]</scope>
    <source>
        <strain evidence="1 2">Stock d4-2</strain>
    </source>
</reference>
<accession>A0BXI7</accession>
<evidence type="ECO:0000313" key="1">
    <source>
        <dbReference type="EMBL" id="CAK63254.1"/>
    </source>
</evidence>
<dbReference type="EMBL" id="CT868024">
    <property type="protein sequence ID" value="CAK63254.1"/>
    <property type="molecule type" value="Genomic_DNA"/>
</dbReference>
<sequence length="171" mass="20401">MSLNLQNLYLSYMSKMEMQFHKQITQQSQNQYPYKSNKSVIKKLAKANLSYSSCIWNDYKQTLQAIISFLCLIQHYMYYKGYLLYAESNLDIEIYLILTFVENLIKAIEDFYVNCIMQLNNHNNFIQIYQKIKKKAPATNSKYRLEQIETNVIVYSVFESNKTISNRQNFI</sequence>
<dbReference type="KEGG" id="ptm:GSPATT00033107001"/>
<dbReference type="OrthoDB" id="10461689at2759"/>
<evidence type="ECO:0008006" key="3">
    <source>
        <dbReference type="Google" id="ProtNLM"/>
    </source>
</evidence>
<dbReference type="AlphaFoldDB" id="A0BXI7"/>